<reference evidence="4 5" key="1">
    <citation type="submission" date="2019-07" db="EMBL/GenBank/DDBJ databases">
        <title>New species of Amycolatopsis and Streptomyces.</title>
        <authorList>
            <person name="Duangmal K."/>
            <person name="Teo W.F.A."/>
            <person name="Lipun K."/>
        </authorList>
    </citation>
    <scope>NUCLEOTIDE SEQUENCE [LARGE SCALE GENOMIC DNA]</scope>
    <source>
        <strain evidence="4 5">JCM 30562</strain>
    </source>
</reference>
<comment type="caution">
    <text evidence="4">The sequence shown here is derived from an EMBL/GenBank/DDBJ whole genome shotgun (WGS) entry which is preliminary data.</text>
</comment>
<keyword evidence="2" id="KW-0472">Membrane</keyword>
<dbReference type="RefSeq" id="WP_144635994.1">
    <property type="nucleotide sequence ID" value="NZ_VJZA01000008.1"/>
</dbReference>
<dbReference type="AlphaFoldDB" id="A0A558AIP9"/>
<keyword evidence="5" id="KW-1185">Reference proteome</keyword>
<dbReference type="Gene3D" id="3.30.420.610">
    <property type="entry name" value="LOTUS domain-like"/>
    <property type="match status" value="1"/>
</dbReference>
<accession>A0A558AIP9</accession>
<dbReference type="InterPro" id="IPR025605">
    <property type="entry name" value="OST-HTH/LOTUS_dom"/>
</dbReference>
<dbReference type="Proteomes" id="UP000318578">
    <property type="component" value="Unassembled WGS sequence"/>
</dbReference>
<evidence type="ECO:0000313" key="4">
    <source>
        <dbReference type="EMBL" id="TVT24137.1"/>
    </source>
</evidence>
<dbReference type="EMBL" id="VJZA01000008">
    <property type="protein sequence ID" value="TVT24137.1"/>
    <property type="molecule type" value="Genomic_DNA"/>
</dbReference>
<evidence type="ECO:0000256" key="2">
    <source>
        <dbReference type="SAM" id="Phobius"/>
    </source>
</evidence>
<dbReference type="InterPro" id="IPR041966">
    <property type="entry name" value="LOTUS-like"/>
</dbReference>
<keyword evidence="2" id="KW-0812">Transmembrane</keyword>
<gene>
    <name evidence="4" type="ORF">FNH06_07380</name>
</gene>
<evidence type="ECO:0000256" key="1">
    <source>
        <dbReference type="SAM" id="MobiDB-lite"/>
    </source>
</evidence>
<feature type="region of interest" description="Disordered" evidence="1">
    <location>
        <begin position="151"/>
        <end position="184"/>
    </location>
</feature>
<sequence>MFLMSRVVLRSLLDRSVQCPRLLQRVLHLRRVAVFEGSSQCGLAVGGGGGLERGQVLRTRTHDELQVAASIGGRQVEARSRRAAQGIGLVALVAGIGWAALAAVGHIITQQRTDFDARNHDYAKLSELIAATTLFELDRRSPGDGKPAVIHALDKRHRPEKKAKATLPGPACGDRVRRSCRPKR</sequence>
<dbReference type="Pfam" id="PF12872">
    <property type="entry name" value="OST-HTH"/>
    <property type="match status" value="1"/>
</dbReference>
<feature type="transmembrane region" description="Helical" evidence="2">
    <location>
        <begin position="87"/>
        <end position="108"/>
    </location>
</feature>
<name>A0A558AIP9_9PSEU</name>
<feature type="domain" description="HTH OST-type" evidence="3">
    <location>
        <begin position="97"/>
        <end position="144"/>
    </location>
</feature>
<keyword evidence="2" id="KW-1133">Transmembrane helix</keyword>
<proteinExistence type="predicted"/>
<organism evidence="4 5">
    <name type="scientific">Amycolatopsis acidiphila</name>
    <dbReference type="NCBI Taxonomy" id="715473"/>
    <lineage>
        <taxon>Bacteria</taxon>
        <taxon>Bacillati</taxon>
        <taxon>Actinomycetota</taxon>
        <taxon>Actinomycetes</taxon>
        <taxon>Pseudonocardiales</taxon>
        <taxon>Pseudonocardiaceae</taxon>
        <taxon>Amycolatopsis</taxon>
    </lineage>
</organism>
<evidence type="ECO:0000259" key="3">
    <source>
        <dbReference type="Pfam" id="PF12872"/>
    </source>
</evidence>
<dbReference type="OrthoDB" id="2379772at2"/>
<protein>
    <recommendedName>
        <fullName evidence="3">HTH OST-type domain-containing protein</fullName>
    </recommendedName>
</protein>
<evidence type="ECO:0000313" key="5">
    <source>
        <dbReference type="Proteomes" id="UP000318578"/>
    </source>
</evidence>
<dbReference type="CDD" id="cd10146">
    <property type="entry name" value="LabA_like_C"/>
    <property type="match status" value="1"/>
</dbReference>